<dbReference type="RefSeq" id="WP_110795556.1">
    <property type="nucleotide sequence ID" value="NZ_KZ826483.1"/>
</dbReference>
<name>A0A2V4NST9_9RHOB</name>
<sequence length="73" mass="7676">MAIISILFGAVLSTVSVSIAGFGFGASWNSLALIWLCTAVLLPMLMITGYALRAPRNILDKDDLPLSQAATGH</sequence>
<accession>A0A2V4NST9</accession>
<organism evidence="2 3">
    <name type="scientific">Litorivita pollutaquae</name>
    <dbReference type="NCBI Taxonomy" id="2200892"/>
    <lineage>
        <taxon>Bacteria</taxon>
        <taxon>Pseudomonadati</taxon>
        <taxon>Pseudomonadota</taxon>
        <taxon>Alphaproteobacteria</taxon>
        <taxon>Rhodobacterales</taxon>
        <taxon>Paracoccaceae</taxon>
        <taxon>Litorivita</taxon>
    </lineage>
</organism>
<keyword evidence="1" id="KW-0472">Membrane</keyword>
<reference evidence="2 3" key="1">
    <citation type="submission" date="2018-05" db="EMBL/GenBank/DDBJ databases">
        <title>Oceanovita maritima gen. nov., sp. nov., a marine bacterium in the family Rhodobacteraceae isolated from surface seawater of Lundu port Xiamen, China.</title>
        <authorList>
            <person name="Hetharua B.H."/>
            <person name="Min D."/>
            <person name="Liao H."/>
            <person name="Tian Y."/>
        </authorList>
    </citation>
    <scope>NUCLEOTIDE SEQUENCE [LARGE SCALE GENOMIC DNA]</scope>
    <source>
        <strain evidence="2 3">FSX-11</strain>
    </source>
</reference>
<evidence type="ECO:0000313" key="3">
    <source>
        <dbReference type="Proteomes" id="UP000248012"/>
    </source>
</evidence>
<dbReference type="EMBL" id="QFVT01000004">
    <property type="protein sequence ID" value="PYC47906.1"/>
    <property type="molecule type" value="Genomic_DNA"/>
</dbReference>
<keyword evidence="1" id="KW-1133">Transmembrane helix</keyword>
<keyword evidence="1" id="KW-0812">Transmembrane</keyword>
<comment type="caution">
    <text evidence="2">The sequence shown here is derived from an EMBL/GenBank/DDBJ whole genome shotgun (WGS) entry which is preliminary data.</text>
</comment>
<proteinExistence type="predicted"/>
<keyword evidence="3" id="KW-1185">Reference proteome</keyword>
<feature type="transmembrane region" description="Helical" evidence="1">
    <location>
        <begin position="30"/>
        <end position="52"/>
    </location>
</feature>
<gene>
    <name evidence="2" type="ORF">DI396_07400</name>
</gene>
<evidence type="ECO:0000256" key="1">
    <source>
        <dbReference type="SAM" id="Phobius"/>
    </source>
</evidence>
<protein>
    <submittedName>
        <fullName evidence="2">Uncharacterized protein</fullName>
    </submittedName>
</protein>
<dbReference type="AlphaFoldDB" id="A0A2V4NST9"/>
<dbReference type="Proteomes" id="UP000248012">
    <property type="component" value="Unassembled WGS sequence"/>
</dbReference>
<evidence type="ECO:0000313" key="2">
    <source>
        <dbReference type="EMBL" id="PYC47906.1"/>
    </source>
</evidence>